<dbReference type="PANTHER" id="PTHR47197:SF3">
    <property type="entry name" value="DIHYDRO-HEME D1 DEHYDROGENASE"/>
    <property type="match status" value="1"/>
</dbReference>
<dbReference type="InterPro" id="IPR011048">
    <property type="entry name" value="Haem_d1_sf"/>
</dbReference>
<dbReference type="Gene3D" id="2.60.40.10">
    <property type="entry name" value="Immunoglobulins"/>
    <property type="match status" value="1"/>
</dbReference>
<dbReference type="AlphaFoldDB" id="A0A6I4TNQ5"/>
<keyword evidence="3" id="KW-1185">Reference proteome</keyword>
<dbReference type="SUPFAM" id="SSF51004">
    <property type="entry name" value="C-terminal (heme d1) domain of cytochrome cd1-nitrite reductase"/>
    <property type="match status" value="1"/>
</dbReference>
<feature type="signal peptide" evidence="1">
    <location>
        <begin position="1"/>
        <end position="30"/>
    </location>
</feature>
<dbReference type="Proteomes" id="UP000469430">
    <property type="component" value="Unassembled WGS sequence"/>
</dbReference>
<dbReference type="RefSeq" id="WP_161389248.1">
    <property type="nucleotide sequence ID" value="NZ_JBHSCP010000001.1"/>
</dbReference>
<evidence type="ECO:0008006" key="4">
    <source>
        <dbReference type="Google" id="ProtNLM"/>
    </source>
</evidence>
<evidence type="ECO:0000313" key="3">
    <source>
        <dbReference type="Proteomes" id="UP000469430"/>
    </source>
</evidence>
<comment type="caution">
    <text evidence="2">The sequence shown here is derived from an EMBL/GenBank/DDBJ whole genome shotgun (WGS) entry which is preliminary data.</text>
</comment>
<dbReference type="InterPro" id="IPR015943">
    <property type="entry name" value="WD40/YVTN_repeat-like_dom_sf"/>
</dbReference>
<gene>
    <name evidence="2" type="ORF">GRI97_00730</name>
</gene>
<organism evidence="2 3">
    <name type="scientific">Croceibacterium xixiisoli</name>
    <dbReference type="NCBI Taxonomy" id="1476466"/>
    <lineage>
        <taxon>Bacteria</taxon>
        <taxon>Pseudomonadati</taxon>
        <taxon>Pseudomonadota</taxon>
        <taxon>Alphaproteobacteria</taxon>
        <taxon>Sphingomonadales</taxon>
        <taxon>Erythrobacteraceae</taxon>
        <taxon>Croceibacterium</taxon>
    </lineage>
</organism>
<name>A0A6I4TNQ5_9SPHN</name>
<proteinExistence type="predicted"/>
<sequence>MASLTHRFRRSGLSLLIAGSLLAGASVAHAQAAFTTLDRNSEARVNFSAAERGKPIEAGSQVTVSGEGFQPNQKVALYYGAEALAGGALTANAEGKIEGSITVPANAVYGTHPIVVVAQGPYSAQVAELKVSPTVPLSGQSNFTLTEAQAARGLYQSAFSAKNNALFVTSAVGRPPVRDSELLKLNAETMAIIARISPAAAPARPGPARPGAPTDTDTRPGLFAVYGVGVDDAHDTVWVTNTRQNTVGVYRQSNLELVKQFAPETVGHPRDVVVDQSLNKAFVSATGHPEVVVFNTANNEVAKTITIQSGVRGEEFSAASQSLDATNHKLYVVSLSTAEVAIINTQTDAVEKVLRVPGVRQAIGVSNDPQTGRIFVAAQGSDNLVVLDGNTGNVIADTPIGAGALNVAFDPVKRLAYVANRGAGTIAVTDVDGKIVANLGPAPMANHVSVGPNGTVFAVDKSAAARGEEGDTVLRIRPR</sequence>
<dbReference type="PANTHER" id="PTHR47197">
    <property type="entry name" value="PROTEIN NIRF"/>
    <property type="match status" value="1"/>
</dbReference>
<accession>A0A6I4TNQ5</accession>
<evidence type="ECO:0000313" key="2">
    <source>
        <dbReference type="EMBL" id="MXO97512.1"/>
    </source>
</evidence>
<feature type="chain" id="PRO_5026159362" description="ATP-binding protein" evidence="1">
    <location>
        <begin position="31"/>
        <end position="479"/>
    </location>
</feature>
<reference evidence="2 3" key="1">
    <citation type="submission" date="2019-12" db="EMBL/GenBank/DDBJ databases">
        <title>Genomic-based taxomic classification of the family Erythrobacteraceae.</title>
        <authorList>
            <person name="Xu L."/>
        </authorList>
    </citation>
    <scope>NUCLEOTIDE SEQUENCE [LARGE SCALE GENOMIC DNA]</scope>
    <source>
        <strain evidence="2 3">S36</strain>
    </source>
</reference>
<evidence type="ECO:0000256" key="1">
    <source>
        <dbReference type="SAM" id="SignalP"/>
    </source>
</evidence>
<dbReference type="EMBL" id="WTYJ01000001">
    <property type="protein sequence ID" value="MXO97512.1"/>
    <property type="molecule type" value="Genomic_DNA"/>
</dbReference>
<dbReference type="Gene3D" id="2.130.10.10">
    <property type="entry name" value="YVTN repeat-like/Quinoprotein amine dehydrogenase"/>
    <property type="match status" value="1"/>
</dbReference>
<dbReference type="InterPro" id="IPR013783">
    <property type="entry name" value="Ig-like_fold"/>
</dbReference>
<keyword evidence="1" id="KW-0732">Signal</keyword>
<dbReference type="OrthoDB" id="7197435at2"/>
<protein>
    <recommendedName>
        <fullName evidence="4">ATP-binding protein</fullName>
    </recommendedName>
</protein>
<dbReference type="InterPro" id="IPR051200">
    <property type="entry name" value="Host-pathogen_enzymatic-act"/>
</dbReference>